<dbReference type="SMART" id="SM00028">
    <property type="entry name" value="TPR"/>
    <property type="match status" value="8"/>
</dbReference>
<sequence>MADPRRARTLGTALLAKAVRERDAAAQSGALRVLGLAAREQQDPGLAAQHLRRSISVALRHGLLTLAAESRMSLALVLDDLGRSRAALREIDRALSALDGLALARARMQHGILLRRVGREGEALDAYGAALASFRRHADRLWQARALTNRGVLQAYRGGFGQARADLGRAEELYRELSLTAAAAQVQHNLGFVAAQGGDIVNALTWYDRADEHFRRSGSRPAVALIDRAELLLAARLLPEAREAAQDAVESATTARLGALLPQARLLLAQAALAAGDHEAAREAAGLARKAFQRQQRDRWAVHARYLELRSAPRQSPARLRALAVSLAAAGWPEQALEARLKAAATGDLDALAELAAIKPGPGPARQRIRAWHGQALSRLHLGDPAGAKRALLAGIRLLDQYRAALGATELRVLSSAEGAEIAALGVRLALAEHAPRQVLAWAERFRAATLRLPPAAPQDDPELLRELAQLRRVSAEIAGYEGDPVRRARPLRRQRALEESIRRRTWRTAAATSSVDTPASVDRIVGALGDRALLELVEQDGTLFAVVAAAGRVHVLPLCEAALIGPEIAALRFALRRLVLHYGSPASLAAAEAAARHGLHQLDGWLLLPVRRLIGDRDLVIVPTGALQALPWSGLPSCAGRSVTVAPSATAWWHGATATPTGLGERTVLIAAQRPDHAIAEVLALAERAPDSKVLVGPQATVRATLTAIDGARYAHLAAHGAFRADNPLFSHINLADGPMTVHDLTTLRKAPDLVVLSACDTGLSAVHPGDELMGLTATLLSAGTRTLVASIGPVNDEATRELMLSLHGHLGAGLDPAAAMAAAQHKAPPEHWATAHSFTCFGAGVA</sequence>
<comment type="caution">
    <text evidence="2">The sequence shown here is derived from an EMBL/GenBank/DDBJ whole genome shotgun (WGS) entry which is preliminary data.</text>
</comment>
<dbReference type="RefSeq" id="WP_184843348.1">
    <property type="nucleotide sequence ID" value="NZ_JACHMN010000003.1"/>
</dbReference>
<dbReference type="Proteomes" id="UP000587527">
    <property type="component" value="Unassembled WGS sequence"/>
</dbReference>
<gene>
    <name evidence="2" type="ORF">F4553_006382</name>
</gene>
<evidence type="ECO:0000313" key="3">
    <source>
        <dbReference type="Proteomes" id="UP000587527"/>
    </source>
</evidence>
<dbReference type="InterPro" id="IPR011990">
    <property type="entry name" value="TPR-like_helical_dom_sf"/>
</dbReference>
<dbReference type="InterPro" id="IPR019734">
    <property type="entry name" value="TPR_rpt"/>
</dbReference>
<dbReference type="Pfam" id="PF12770">
    <property type="entry name" value="CHAT"/>
    <property type="match status" value="1"/>
</dbReference>
<organism evidence="2 3">
    <name type="scientific">Allocatelliglobosispora scoriae</name>
    <dbReference type="NCBI Taxonomy" id="643052"/>
    <lineage>
        <taxon>Bacteria</taxon>
        <taxon>Bacillati</taxon>
        <taxon>Actinomycetota</taxon>
        <taxon>Actinomycetes</taxon>
        <taxon>Micromonosporales</taxon>
        <taxon>Micromonosporaceae</taxon>
        <taxon>Allocatelliglobosispora</taxon>
    </lineage>
</organism>
<reference evidence="2 3" key="1">
    <citation type="submission" date="2020-08" db="EMBL/GenBank/DDBJ databases">
        <title>Sequencing the genomes of 1000 actinobacteria strains.</title>
        <authorList>
            <person name="Klenk H.-P."/>
        </authorList>
    </citation>
    <scope>NUCLEOTIDE SEQUENCE [LARGE SCALE GENOMIC DNA]</scope>
    <source>
        <strain evidence="2 3">DSM 45362</strain>
    </source>
</reference>
<keyword evidence="3" id="KW-1185">Reference proteome</keyword>
<feature type="domain" description="CHAT" evidence="1">
    <location>
        <begin position="600"/>
        <end position="829"/>
    </location>
</feature>
<evidence type="ECO:0000313" key="2">
    <source>
        <dbReference type="EMBL" id="MBB5872948.1"/>
    </source>
</evidence>
<dbReference type="PANTHER" id="PTHR10098">
    <property type="entry name" value="RAPSYN-RELATED"/>
    <property type="match status" value="1"/>
</dbReference>
<accession>A0A841BZM6</accession>
<dbReference type="SUPFAM" id="SSF48452">
    <property type="entry name" value="TPR-like"/>
    <property type="match status" value="2"/>
</dbReference>
<dbReference type="InterPro" id="IPR024983">
    <property type="entry name" value="CHAT_dom"/>
</dbReference>
<dbReference type="Gene3D" id="1.25.40.10">
    <property type="entry name" value="Tetratricopeptide repeat domain"/>
    <property type="match status" value="1"/>
</dbReference>
<protein>
    <submittedName>
        <fullName evidence="2">Tetratricopeptide (TPR) repeat protein</fullName>
    </submittedName>
</protein>
<dbReference type="AlphaFoldDB" id="A0A841BZM6"/>
<dbReference type="EMBL" id="JACHMN010000003">
    <property type="protein sequence ID" value="MBB5872948.1"/>
    <property type="molecule type" value="Genomic_DNA"/>
</dbReference>
<evidence type="ECO:0000259" key="1">
    <source>
        <dbReference type="Pfam" id="PF12770"/>
    </source>
</evidence>
<proteinExistence type="predicted"/>
<name>A0A841BZM6_9ACTN</name>